<name>A0A0W8FZ26_9ZZZZ</name>
<dbReference type="Pfam" id="PF07228">
    <property type="entry name" value="SpoIIE"/>
    <property type="match status" value="1"/>
</dbReference>
<comment type="caution">
    <text evidence="3">The sequence shown here is derived from an EMBL/GenBank/DDBJ whole genome shotgun (WGS) entry which is preliminary data.</text>
</comment>
<evidence type="ECO:0000313" key="3">
    <source>
        <dbReference type="EMBL" id="KUG26155.1"/>
    </source>
</evidence>
<dbReference type="EMBL" id="LNQE01000523">
    <property type="protein sequence ID" value="KUG26155.1"/>
    <property type="molecule type" value="Genomic_DNA"/>
</dbReference>
<dbReference type="PANTHER" id="PTHR43156">
    <property type="entry name" value="STAGE II SPORULATION PROTEIN E-RELATED"/>
    <property type="match status" value="1"/>
</dbReference>
<sequence>MQTKDQNSALRNLSALVDFSNVINSSLDVEFAFSNLLLTCLGKFHTTRGCVAIKGEDNFLHVSSSKGIQQEPLNSFPAVKLSDYDNNKEFTAFLKKNKLALTQKIISSDGEIGLLILGERIDGSTYRDEDINFLKTILNIAATAIENAWSVEKLKLLNRELDGKVNQLRSLFDLSKEFSGILEKDMIGKLLVFSIIGQLMVSKYAVIICDDSKIEFLENKFPQEKLEPALKDCMPTELKQVLQQNDIEKKFPKLFELGITLVIPMQIKGATKGLILLGERRSGLKFSNTDVEFISSVGSLAIISIENANLFQEAIEKQKLEKDLELARNIQQNLLPSKIPLMKNFEIASINKSAKQVGGDYYELIKLDENRLLFAIADVSGKGVQAALLMANLQAFLQAVVKQNFPLDEATNLINDLVSGNTTMGSFITFFWGIIDDSKNELKFVNAGHNPPLLVRNSEITKLKKGGMILGVIETVIPYESDIVDLQKDDILILFTDGITEAMNKNFEEYTDERLEKLLSKMKPDSAQSTLDEIIDDINKFTAGAEQSDDITCLVIKHK</sequence>
<proteinExistence type="predicted"/>
<dbReference type="InterPro" id="IPR052016">
    <property type="entry name" value="Bact_Sigma-Reg"/>
</dbReference>
<gene>
    <name evidence="3" type="ORF">ASZ90_004016</name>
</gene>
<dbReference type="AlphaFoldDB" id="A0A0W8FZ26"/>
<reference evidence="3" key="1">
    <citation type="journal article" date="2015" name="Proc. Natl. Acad. Sci. U.S.A.">
        <title>Networks of energetic and metabolic interactions define dynamics in microbial communities.</title>
        <authorList>
            <person name="Embree M."/>
            <person name="Liu J.K."/>
            <person name="Al-Bassam M.M."/>
            <person name="Zengler K."/>
        </authorList>
    </citation>
    <scope>NUCLEOTIDE SEQUENCE</scope>
</reference>
<feature type="domain" description="PPM-type phosphatase" evidence="2">
    <location>
        <begin position="344"/>
        <end position="558"/>
    </location>
</feature>
<evidence type="ECO:0000256" key="1">
    <source>
        <dbReference type="ARBA" id="ARBA00022801"/>
    </source>
</evidence>
<dbReference type="SMART" id="SM00331">
    <property type="entry name" value="PP2C_SIG"/>
    <property type="match status" value="1"/>
</dbReference>
<dbReference type="Gene3D" id="3.60.40.10">
    <property type="entry name" value="PPM-type phosphatase domain"/>
    <property type="match status" value="1"/>
</dbReference>
<dbReference type="InterPro" id="IPR029016">
    <property type="entry name" value="GAF-like_dom_sf"/>
</dbReference>
<organism evidence="3">
    <name type="scientific">hydrocarbon metagenome</name>
    <dbReference type="NCBI Taxonomy" id="938273"/>
    <lineage>
        <taxon>unclassified sequences</taxon>
        <taxon>metagenomes</taxon>
        <taxon>ecological metagenomes</taxon>
    </lineage>
</organism>
<dbReference type="SUPFAM" id="SSF55781">
    <property type="entry name" value="GAF domain-like"/>
    <property type="match status" value="2"/>
</dbReference>
<dbReference type="SUPFAM" id="SSF81606">
    <property type="entry name" value="PP2C-like"/>
    <property type="match status" value="1"/>
</dbReference>
<dbReference type="PROSITE" id="PS51746">
    <property type="entry name" value="PPM_2"/>
    <property type="match status" value="1"/>
</dbReference>
<accession>A0A0W8FZ26</accession>
<dbReference type="InterPro" id="IPR036457">
    <property type="entry name" value="PPM-type-like_dom_sf"/>
</dbReference>
<dbReference type="GO" id="GO:0016791">
    <property type="term" value="F:phosphatase activity"/>
    <property type="evidence" value="ECO:0007669"/>
    <property type="project" value="TreeGrafter"/>
</dbReference>
<protein>
    <submittedName>
        <fullName evidence="3">Serine phosphatase rsbu, regulator of sigma subunit</fullName>
    </submittedName>
</protein>
<evidence type="ECO:0000259" key="2">
    <source>
        <dbReference type="PROSITE" id="PS51746"/>
    </source>
</evidence>
<dbReference type="Gene3D" id="3.30.450.40">
    <property type="match status" value="2"/>
</dbReference>
<dbReference type="PANTHER" id="PTHR43156:SF2">
    <property type="entry name" value="STAGE II SPORULATION PROTEIN E"/>
    <property type="match status" value="1"/>
</dbReference>
<dbReference type="InterPro" id="IPR001932">
    <property type="entry name" value="PPM-type_phosphatase-like_dom"/>
</dbReference>
<keyword evidence="1" id="KW-0378">Hydrolase</keyword>